<dbReference type="EMBL" id="JABSTR010000004">
    <property type="protein sequence ID" value="KAH9366794.1"/>
    <property type="molecule type" value="Genomic_DNA"/>
</dbReference>
<evidence type="ECO:0008006" key="5">
    <source>
        <dbReference type="Google" id="ProtNLM"/>
    </source>
</evidence>
<dbReference type="PANTHER" id="PTHR31569">
    <property type="entry name" value="SWIM-TYPE DOMAIN-CONTAINING PROTEIN"/>
    <property type="match status" value="1"/>
</dbReference>
<dbReference type="Pfam" id="PF21056">
    <property type="entry name" value="ZSWIM1-3_RNaseH-like"/>
    <property type="match status" value="1"/>
</dbReference>
<proteinExistence type="predicted"/>
<dbReference type="OMA" id="SECESIM"/>
<dbReference type="VEuPathDB" id="VectorBase:HLOH_045750"/>
<feature type="domain" description="ZSWIM1/3 RNaseH-like" evidence="1">
    <location>
        <begin position="256"/>
        <end position="377"/>
    </location>
</feature>
<evidence type="ECO:0000313" key="4">
    <source>
        <dbReference type="Proteomes" id="UP000821853"/>
    </source>
</evidence>
<dbReference type="AlphaFoldDB" id="A0A9J6FU15"/>
<protein>
    <recommendedName>
        <fullName evidence="5">SWIM-type domain-containing protein</fullName>
    </recommendedName>
</protein>
<feature type="domain" description="ZSWIM3 N-terminal" evidence="2">
    <location>
        <begin position="69"/>
        <end position="180"/>
    </location>
</feature>
<reference evidence="3 4" key="1">
    <citation type="journal article" date="2020" name="Cell">
        <title>Large-Scale Comparative Analyses of Tick Genomes Elucidate Their Genetic Diversity and Vector Capacities.</title>
        <authorList>
            <consortium name="Tick Genome and Microbiome Consortium (TIGMIC)"/>
            <person name="Jia N."/>
            <person name="Wang J."/>
            <person name="Shi W."/>
            <person name="Du L."/>
            <person name="Sun Y."/>
            <person name="Zhan W."/>
            <person name="Jiang J.F."/>
            <person name="Wang Q."/>
            <person name="Zhang B."/>
            <person name="Ji P."/>
            <person name="Bell-Sakyi L."/>
            <person name="Cui X.M."/>
            <person name="Yuan T.T."/>
            <person name="Jiang B.G."/>
            <person name="Yang W.F."/>
            <person name="Lam T.T."/>
            <person name="Chang Q.C."/>
            <person name="Ding S.J."/>
            <person name="Wang X.J."/>
            <person name="Zhu J.G."/>
            <person name="Ruan X.D."/>
            <person name="Zhao L."/>
            <person name="Wei J.T."/>
            <person name="Ye R.Z."/>
            <person name="Que T.C."/>
            <person name="Du C.H."/>
            <person name="Zhou Y.H."/>
            <person name="Cheng J.X."/>
            <person name="Dai P.F."/>
            <person name="Guo W.B."/>
            <person name="Han X.H."/>
            <person name="Huang E.J."/>
            <person name="Li L.F."/>
            <person name="Wei W."/>
            <person name="Gao Y.C."/>
            <person name="Liu J.Z."/>
            <person name="Shao H.Z."/>
            <person name="Wang X."/>
            <person name="Wang C.C."/>
            <person name="Yang T.C."/>
            <person name="Huo Q.B."/>
            <person name="Li W."/>
            <person name="Chen H.Y."/>
            <person name="Chen S.E."/>
            <person name="Zhou L.G."/>
            <person name="Ni X.B."/>
            <person name="Tian J.H."/>
            <person name="Sheng Y."/>
            <person name="Liu T."/>
            <person name="Pan Y.S."/>
            <person name="Xia L.Y."/>
            <person name="Li J."/>
            <person name="Zhao F."/>
            <person name="Cao W.C."/>
        </authorList>
    </citation>
    <scope>NUCLEOTIDE SEQUENCE [LARGE SCALE GENOMIC DNA]</scope>
    <source>
        <strain evidence="3">HaeL-2018</strain>
    </source>
</reference>
<organism evidence="3 4">
    <name type="scientific">Haemaphysalis longicornis</name>
    <name type="common">Bush tick</name>
    <dbReference type="NCBI Taxonomy" id="44386"/>
    <lineage>
        <taxon>Eukaryota</taxon>
        <taxon>Metazoa</taxon>
        <taxon>Ecdysozoa</taxon>
        <taxon>Arthropoda</taxon>
        <taxon>Chelicerata</taxon>
        <taxon>Arachnida</taxon>
        <taxon>Acari</taxon>
        <taxon>Parasitiformes</taxon>
        <taxon>Ixodida</taxon>
        <taxon>Ixodoidea</taxon>
        <taxon>Ixodidae</taxon>
        <taxon>Haemaphysalinae</taxon>
        <taxon>Haemaphysalis</taxon>
    </lineage>
</organism>
<evidence type="ECO:0000259" key="2">
    <source>
        <dbReference type="Pfam" id="PF21599"/>
    </source>
</evidence>
<keyword evidence="4" id="KW-1185">Reference proteome</keyword>
<dbReference type="InterPro" id="IPR048324">
    <property type="entry name" value="ZSWIM1-3_RNaseH-like"/>
</dbReference>
<dbReference type="InterPro" id="IPR052579">
    <property type="entry name" value="Zinc_finger_SWIM"/>
</dbReference>
<comment type="caution">
    <text evidence="3">The sequence shown here is derived from an EMBL/GenBank/DDBJ whole genome shotgun (WGS) entry which is preliminary data.</text>
</comment>
<name>A0A9J6FU15_HAELO</name>
<evidence type="ECO:0000259" key="1">
    <source>
        <dbReference type="Pfam" id="PF21056"/>
    </source>
</evidence>
<dbReference type="Proteomes" id="UP000821853">
    <property type="component" value="Chromosome 2"/>
</dbReference>
<dbReference type="OrthoDB" id="6512244at2759"/>
<sequence length="920" mass="103417">MSASQCLVSGPCTPSVLLPEQNNDAAVTPGPCTPRVLLPEQNNDAAVTPGPCTPCVRLPEQSNDASALTVGERFESFAELEQRITRYSTANSVQLWKRDARTIEAAKKRVGKIASKMPAALKYYQLRFCCIHGGMKFVSSNKGARKSSTFKKDCEFSIYVAANKEGSHLEVRSVNLEHNHPVAPQLFQQLPQQRRLPPDLKAKARHLLKLRANKMLVREQIQRESGHAVSLKDLSNISAEGKRAEPRNNLPEVVRILQEKHKAAVRLLTDENNELQALYFQDEHMKASFEAYPELIFVDATYKLLDTRMACFLVIIENGNGESEIVAVGLFGREDAETLHWFFEAFKALNPQWEAVRVTMADKDIKERQVVKQQFPLSALHICAFHTLQAFRREVSVLKLGITKGEQETALDILQRMVYANSEEQYQELYSLLQTSASQSVVEYFNENWHSIHAEWVMGLKWLHGNFFNSTNNRAESMNCKLKKLVERFSSLEEFVNSLYSLIATQRNERECKAGAMVQKHRVVTTCDEASVQYSRLLTPYAYDRVKEELDVKKSSATHTDAQKFCTGTDYCACAFRTAMLLPCRHIFALRDELNMPRFEQALCAERWFLDGYIRSYGSTGNVDHDEAEPLQVATRVDERALSGPQKYKKAAGIALKLAEVAAEGSTASFKDRMKVLETVLESWRDGKEVTVAVMRSSQPRTGLLNGCDTMTSIDATAEEYLSEIIAEPEPSISLPGGSCTNNEVQACGQSDQGNGEPTVGPVDTLEKIKVPVAMRKCGRPKGQALTVIGLPKKRKRTGEMPYTKLPLREKKIKLLTWLTGAEKAAEAMRGKLLGEETVEQRPHHVPDGIRDECVDVSLTRRFFSDDAWQAVQMVVKMKKEEPWKCHECKTNLHDEKSLIDELVAERTSVAVGSRSQKMA</sequence>
<dbReference type="PANTHER" id="PTHR31569:SF4">
    <property type="entry name" value="SWIM-TYPE DOMAIN-CONTAINING PROTEIN"/>
    <property type="match status" value="1"/>
</dbReference>
<evidence type="ECO:0000313" key="3">
    <source>
        <dbReference type="EMBL" id="KAH9366794.1"/>
    </source>
</evidence>
<dbReference type="Pfam" id="PF21599">
    <property type="entry name" value="ZSWIM3_N"/>
    <property type="match status" value="1"/>
</dbReference>
<gene>
    <name evidence="3" type="ORF">HPB48_021596</name>
</gene>
<accession>A0A9J6FU15</accession>
<dbReference type="InterPro" id="IPR048325">
    <property type="entry name" value="ZSWIM3_N"/>
</dbReference>